<dbReference type="Gene3D" id="1.25.40.20">
    <property type="entry name" value="Ankyrin repeat-containing domain"/>
    <property type="match status" value="1"/>
</dbReference>
<keyword evidence="5" id="KW-1185">Reference proteome</keyword>
<dbReference type="SMART" id="SM00248">
    <property type="entry name" value="ANK"/>
    <property type="match status" value="4"/>
</dbReference>
<feature type="repeat" description="ANK" evidence="3">
    <location>
        <begin position="248"/>
        <end position="277"/>
    </location>
</feature>
<name>A0AAW0RB27_9PEZI</name>
<dbReference type="PROSITE" id="PS50297">
    <property type="entry name" value="ANK_REP_REGION"/>
    <property type="match status" value="1"/>
</dbReference>
<dbReference type="SUPFAM" id="SSF48403">
    <property type="entry name" value="Ankyrin repeat"/>
    <property type="match status" value="1"/>
</dbReference>
<dbReference type="PROSITE" id="PS50088">
    <property type="entry name" value="ANK_REPEAT"/>
    <property type="match status" value="1"/>
</dbReference>
<evidence type="ECO:0000256" key="2">
    <source>
        <dbReference type="ARBA" id="ARBA00023043"/>
    </source>
</evidence>
<dbReference type="PANTHER" id="PTHR24126">
    <property type="entry name" value="ANKYRIN REPEAT, PH AND SEC7 DOMAIN CONTAINING PROTEIN SECG-RELATED"/>
    <property type="match status" value="1"/>
</dbReference>
<gene>
    <name evidence="4" type="ORF">PG999_000149</name>
</gene>
<evidence type="ECO:0000256" key="1">
    <source>
        <dbReference type="ARBA" id="ARBA00022737"/>
    </source>
</evidence>
<dbReference type="InterPro" id="IPR002110">
    <property type="entry name" value="Ankyrin_rpt"/>
</dbReference>
<dbReference type="InterPro" id="IPR036770">
    <property type="entry name" value="Ankyrin_rpt-contain_sf"/>
</dbReference>
<sequence>MFDRLCNRAPNGARVLEQLKAHAVAGDLEQFKSSLRQWDAVSPNKMSWAESDDMVEFALGCNDDVPDFKAVVLHRVLAAAAGAGQVDITKYLIEQRGCIAYPTAVRDAFEHKQWAVLELFLEKGWDINSAVEDNNTFPILKEVLESEEKVVWCLEHGADPIGRTAAKNISVADVAAQCASLSVVKLLRQYGADFTKTDALHYAAMGSEPGRLEVMEYLLREAGFPIDQLELEYLPSVYKSYAPNGLGTALHSAVKKKCEETLKFLLDRGADLDKTDTTDLKPIDIARQEKFEAGILLLDKN</sequence>
<proteinExistence type="predicted"/>
<dbReference type="EMBL" id="JAQQWP010000001">
    <property type="protein sequence ID" value="KAK8131976.1"/>
    <property type="molecule type" value="Genomic_DNA"/>
</dbReference>
<keyword evidence="1" id="KW-0677">Repeat</keyword>
<accession>A0AAW0RB27</accession>
<dbReference type="Proteomes" id="UP001392437">
    <property type="component" value="Unassembled WGS sequence"/>
</dbReference>
<reference evidence="4 5" key="1">
    <citation type="submission" date="2023-01" db="EMBL/GenBank/DDBJ databases">
        <title>Analysis of 21 Apiospora genomes using comparative genomics revels a genus with tremendous synthesis potential of carbohydrate active enzymes and secondary metabolites.</title>
        <authorList>
            <person name="Sorensen T."/>
        </authorList>
    </citation>
    <scope>NUCLEOTIDE SEQUENCE [LARGE SCALE GENOMIC DNA]</scope>
    <source>
        <strain evidence="4 5">CBS 117206</strain>
    </source>
</reference>
<organism evidence="4 5">
    <name type="scientific">Apiospora kogelbergensis</name>
    <dbReference type="NCBI Taxonomy" id="1337665"/>
    <lineage>
        <taxon>Eukaryota</taxon>
        <taxon>Fungi</taxon>
        <taxon>Dikarya</taxon>
        <taxon>Ascomycota</taxon>
        <taxon>Pezizomycotina</taxon>
        <taxon>Sordariomycetes</taxon>
        <taxon>Xylariomycetidae</taxon>
        <taxon>Amphisphaeriales</taxon>
        <taxon>Apiosporaceae</taxon>
        <taxon>Apiospora</taxon>
    </lineage>
</organism>
<evidence type="ECO:0000313" key="5">
    <source>
        <dbReference type="Proteomes" id="UP001392437"/>
    </source>
</evidence>
<evidence type="ECO:0000256" key="3">
    <source>
        <dbReference type="PROSITE-ProRule" id="PRU00023"/>
    </source>
</evidence>
<keyword evidence="2 3" id="KW-0040">ANK repeat</keyword>
<dbReference type="Pfam" id="PF12796">
    <property type="entry name" value="Ank_2"/>
    <property type="match status" value="1"/>
</dbReference>
<comment type="caution">
    <text evidence="4">The sequence shown here is derived from an EMBL/GenBank/DDBJ whole genome shotgun (WGS) entry which is preliminary data.</text>
</comment>
<evidence type="ECO:0000313" key="4">
    <source>
        <dbReference type="EMBL" id="KAK8131976.1"/>
    </source>
</evidence>
<dbReference type="AlphaFoldDB" id="A0AAW0RB27"/>
<protein>
    <submittedName>
        <fullName evidence="4">Ankyrin repeat domain protein</fullName>
    </submittedName>
</protein>